<evidence type="ECO:0000313" key="1">
    <source>
        <dbReference type="Proteomes" id="UP000035680"/>
    </source>
</evidence>
<organism evidence="1 2">
    <name type="scientific">Strongyloides venezuelensis</name>
    <name type="common">Threadworm</name>
    <dbReference type="NCBI Taxonomy" id="75913"/>
    <lineage>
        <taxon>Eukaryota</taxon>
        <taxon>Metazoa</taxon>
        <taxon>Ecdysozoa</taxon>
        <taxon>Nematoda</taxon>
        <taxon>Chromadorea</taxon>
        <taxon>Rhabditida</taxon>
        <taxon>Tylenchina</taxon>
        <taxon>Panagrolaimomorpha</taxon>
        <taxon>Strongyloidoidea</taxon>
        <taxon>Strongyloididae</taxon>
        <taxon>Strongyloides</taxon>
    </lineage>
</organism>
<name>A0A0K0FPY1_STRVS</name>
<dbReference type="WBParaSite" id="SVE_1136300.1">
    <property type="protein sequence ID" value="SVE_1136300.1"/>
    <property type="gene ID" value="SVE_1136300"/>
</dbReference>
<reference evidence="1" key="1">
    <citation type="submission" date="2014-07" db="EMBL/GenBank/DDBJ databases">
        <authorList>
            <person name="Martin A.A"/>
            <person name="De Silva N."/>
        </authorList>
    </citation>
    <scope>NUCLEOTIDE SEQUENCE</scope>
</reference>
<evidence type="ECO:0000313" key="2">
    <source>
        <dbReference type="WBParaSite" id="SVE_1136300.1"/>
    </source>
</evidence>
<dbReference type="AlphaFoldDB" id="A0A0K0FPY1"/>
<accession>A0A0K0FPY1</accession>
<sequence length="72" mass="8392">MPPKLLYKSTKRSEKLSSLLLRFKDGLKNSEKAVRISRMRSVRGLSRFLITSCYEKLLKRIHVQRLGSLLES</sequence>
<keyword evidence="1" id="KW-1185">Reference proteome</keyword>
<protein>
    <submittedName>
        <fullName evidence="2">DDE_Tnp_Tn3 domain-containing protein</fullName>
    </submittedName>
</protein>
<proteinExistence type="predicted"/>
<dbReference type="Proteomes" id="UP000035680">
    <property type="component" value="Unassembled WGS sequence"/>
</dbReference>
<reference evidence="2" key="2">
    <citation type="submission" date="2015-08" db="UniProtKB">
        <authorList>
            <consortium name="WormBaseParasite"/>
        </authorList>
    </citation>
    <scope>IDENTIFICATION</scope>
</reference>